<protein>
    <submittedName>
        <fullName evidence="1">Uncharacterized protein</fullName>
    </submittedName>
</protein>
<name>A0A9P0LSS4_ACAOB</name>
<organism evidence="1 2">
    <name type="scientific">Acanthoscelides obtectus</name>
    <name type="common">Bean weevil</name>
    <name type="synonym">Bruchus obtectus</name>
    <dbReference type="NCBI Taxonomy" id="200917"/>
    <lineage>
        <taxon>Eukaryota</taxon>
        <taxon>Metazoa</taxon>
        <taxon>Ecdysozoa</taxon>
        <taxon>Arthropoda</taxon>
        <taxon>Hexapoda</taxon>
        <taxon>Insecta</taxon>
        <taxon>Pterygota</taxon>
        <taxon>Neoptera</taxon>
        <taxon>Endopterygota</taxon>
        <taxon>Coleoptera</taxon>
        <taxon>Polyphaga</taxon>
        <taxon>Cucujiformia</taxon>
        <taxon>Chrysomeloidea</taxon>
        <taxon>Chrysomelidae</taxon>
        <taxon>Bruchinae</taxon>
        <taxon>Bruchini</taxon>
        <taxon>Acanthoscelides</taxon>
    </lineage>
</organism>
<dbReference type="AlphaFoldDB" id="A0A9P0LSS4"/>
<gene>
    <name evidence="1" type="ORF">ACAOBT_LOCUS24589</name>
</gene>
<proteinExistence type="predicted"/>
<dbReference type="EMBL" id="CAKOFQ010007341">
    <property type="protein sequence ID" value="CAH1998795.1"/>
    <property type="molecule type" value="Genomic_DNA"/>
</dbReference>
<reference evidence="1" key="1">
    <citation type="submission" date="2022-03" db="EMBL/GenBank/DDBJ databases">
        <authorList>
            <person name="Sayadi A."/>
        </authorList>
    </citation>
    <scope>NUCLEOTIDE SEQUENCE</scope>
</reference>
<comment type="caution">
    <text evidence="1">The sequence shown here is derived from an EMBL/GenBank/DDBJ whole genome shotgun (WGS) entry which is preliminary data.</text>
</comment>
<keyword evidence="2" id="KW-1185">Reference proteome</keyword>
<dbReference type="Proteomes" id="UP001152888">
    <property type="component" value="Unassembled WGS sequence"/>
</dbReference>
<evidence type="ECO:0000313" key="2">
    <source>
        <dbReference type="Proteomes" id="UP001152888"/>
    </source>
</evidence>
<accession>A0A9P0LSS4</accession>
<dbReference type="OrthoDB" id="6784437at2759"/>
<evidence type="ECO:0000313" key="1">
    <source>
        <dbReference type="EMBL" id="CAH1998795.1"/>
    </source>
</evidence>
<sequence>MGDLQEESVLTLGMADDLTRGNKMTGRDSNREDAIGYVRLKREGTKCIAKCRVTPEHKVKTTTNHCTLV</sequence>